<dbReference type="InterPro" id="IPR011603">
    <property type="entry name" value="2oxoglutarate_DH_E1"/>
</dbReference>
<evidence type="ECO:0000256" key="7">
    <source>
        <dbReference type="ARBA" id="ARBA00023002"/>
    </source>
</evidence>
<dbReference type="RefSeq" id="WP_379721921.1">
    <property type="nucleotide sequence ID" value="NZ_JBHRYJ010000001.1"/>
</dbReference>
<dbReference type="NCBIfam" id="TIGR00239">
    <property type="entry name" value="2oxo_dh_E1"/>
    <property type="match status" value="1"/>
</dbReference>
<dbReference type="EC" id="1.2.4.2" evidence="5"/>
<dbReference type="Gene3D" id="1.10.287.1150">
    <property type="entry name" value="TPP helical domain"/>
    <property type="match status" value="1"/>
</dbReference>
<dbReference type="InterPro" id="IPR005475">
    <property type="entry name" value="Transketolase-like_Pyr-bd"/>
</dbReference>
<dbReference type="InterPro" id="IPR032106">
    <property type="entry name" value="2-oxogl_dehyd_N"/>
</dbReference>
<comment type="cofactor">
    <cofactor evidence="1">
        <name>thiamine diphosphate</name>
        <dbReference type="ChEBI" id="CHEBI:58937"/>
    </cofactor>
</comment>
<dbReference type="SUPFAM" id="SSF52518">
    <property type="entry name" value="Thiamin diphosphate-binding fold (THDP-binding)"/>
    <property type="match status" value="2"/>
</dbReference>
<evidence type="ECO:0000256" key="3">
    <source>
        <dbReference type="ARBA" id="ARBA00006936"/>
    </source>
</evidence>
<dbReference type="CDD" id="cd02016">
    <property type="entry name" value="TPP_E1_OGDC_like"/>
    <property type="match status" value="1"/>
</dbReference>
<dbReference type="Pfam" id="PF02779">
    <property type="entry name" value="Transket_pyr"/>
    <property type="match status" value="1"/>
</dbReference>
<dbReference type="Gene3D" id="3.40.50.12470">
    <property type="match status" value="1"/>
</dbReference>
<dbReference type="NCBIfam" id="NF006914">
    <property type="entry name" value="PRK09404.1"/>
    <property type="match status" value="1"/>
</dbReference>
<dbReference type="Gene3D" id="3.40.50.11610">
    <property type="entry name" value="Multifunctional 2-oxoglutarate metabolism enzyme, C-terminal domain"/>
    <property type="match status" value="1"/>
</dbReference>
<evidence type="ECO:0000256" key="9">
    <source>
        <dbReference type="ARBA" id="ARBA00023152"/>
    </source>
</evidence>
<dbReference type="InterPro" id="IPR042179">
    <property type="entry name" value="KGD_C_sf"/>
</dbReference>
<dbReference type="SMART" id="SM00861">
    <property type="entry name" value="Transket_pyr"/>
    <property type="match status" value="1"/>
</dbReference>
<evidence type="ECO:0000256" key="6">
    <source>
        <dbReference type="ARBA" id="ARBA00013321"/>
    </source>
</evidence>
<evidence type="ECO:0000256" key="2">
    <source>
        <dbReference type="ARBA" id="ARBA00003906"/>
    </source>
</evidence>
<evidence type="ECO:0000259" key="11">
    <source>
        <dbReference type="SMART" id="SM00861"/>
    </source>
</evidence>
<proteinExistence type="inferred from homology"/>
<dbReference type="Pfam" id="PF00676">
    <property type="entry name" value="E1_dh"/>
    <property type="match status" value="1"/>
</dbReference>
<dbReference type="Gene3D" id="3.40.50.970">
    <property type="match status" value="1"/>
</dbReference>
<dbReference type="InterPro" id="IPR029061">
    <property type="entry name" value="THDP-binding"/>
</dbReference>
<organism evidence="12 13">
    <name type="scientific">Ferrovibrio xuzhouensis</name>
    <dbReference type="NCBI Taxonomy" id="1576914"/>
    <lineage>
        <taxon>Bacteria</taxon>
        <taxon>Pseudomonadati</taxon>
        <taxon>Pseudomonadota</taxon>
        <taxon>Alphaproteobacteria</taxon>
        <taxon>Rhodospirillales</taxon>
        <taxon>Rhodospirillaceae</taxon>
        <taxon>Ferrovibrio</taxon>
    </lineage>
</organism>
<evidence type="ECO:0000313" key="12">
    <source>
        <dbReference type="EMBL" id="MFC3674624.1"/>
    </source>
</evidence>
<dbReference type="InterPro" id="IPR031717">
    <property type="entry name" value="ODO-1/KGD_C"/>
</dbReference>
<evidence type="ECO:0000313" key="13">
    <source>
        <dbReference type="Proteomes" id="UP001595711"/>
    </source>
</evidence>
<evidence type="ECO:0000256" key="10">
    <source>
        <dbReference type="ARBA" id="ARBA00030680"/>
    </source>
</evidence>
<dbReference type="PANTHER" id="PTHR23152:SF4">
    <property type="entry name" value="2-OXOADIPATE DEHYDROGENASE COMPLEX COMPONENT E1"/>
    <property type="match status" value="1"/>
</dbReference>
<comment type="caution">
    <text evidence="12">The sequence shown here is derived from an EMBL/GenBank/DDBJ whole genome shotgun (WGS) entry which is preliminary data.</text>
</comment>
<dbReference type="Pfam" id="PF16870">
    <property type="entry name" value="OxoGdeHyase_C"/>
    <property type="match status" value="1"/>
</dbReference>
<dbReference type="GO" id="GO:0004591">
    <property type="term" value="F:oxoglutarate dehydrogenase (succinyl-transferring) activity"/>
    <property type="evidence" value="ECO:0007669"/>
    <property type="project" value="UniProtKB-EC"/>
</dbReference>
<accession>A0ABV7VAY2</accession>
<keyword evidence="7 12" id="KW-0560">Oxidoreductase</keyword>
<dbReference type="Pfam" id="PF16078">
    <property type="entry name" value="2-oxogl_dehyd_N"/>
    <property type="match status" value="1"/>
</dbReference>
<reference evidence="13" key="1">
    <citation type="journal article" date="2019" name="Int. J. Syst. Evol. Microbiol.">
        <title>The Global Catalogue of Microorganisms (GCM) 10K type strain sequencing project: providing services to taxonomists for standard genome sequencing and annotation.</title>
        <authorList>
            <consortium name="The Broad Institute Genomics Platform"/>
            <consortium name="The Broad Institute Genome Sequencing Center for Infectious Disease"/>
            <person name="Wu L."/>
            <person name="Ma J."/>
        </authorList>
    </citation>
    <scope>NUCLEOTIDE SEQUENCE [LARGE SCALE GENOMIC DNA]</scope>
    <source>
        <strain evidence="13">KCTC 42182</strain>
    </source>
</reference>
<evidence type="ECO:0000256" key="5">
    <source>
        <dbReference type="ARBA" id="ARBA00012280"/>
    </source>
</evidence>
<keyword evidence="9" id="KW-0324">Glycolysis</keyword>
<dbReference type="EMBL" id="JBHRYJ010000001">
    <property type="protein sequence ID" value="MFC3674624.1"/>
    <property type="molecule type" value="Genomic_DNA"/>
</dbReference>
<feature type="domain" description="Transketolase-like pyrimidine-binding" evidence="11">
    <location>
        <begin position="613"/>
        <end position="806"/>
    </location>
</feature>
<dbReference type="InterPro" id="IPR001017">
    <property type="entry name" value="DH_E1"/>
</dbReference>
<comment type="function">
    <text evidence="2">E1 component of the 2-oxoglutarate dehydrogenase (OGDH) complex which catalyzes the decarboxylation of 2-oxoglutarate, the first step in the conversion of 2-oxoglutarate to succinyl-CoA and CO(2).</text>
</comment>
<dbReference type="Proteomes" id="UP001595711">
    <property type="component" value="Unassembled WGS sequence"/>
</dbReference>
<sequence length="959" mass="106971">MTAQLERTQFLYGGNSTFVEELYAKYVANPDSVDSSWRQFFEALGDDFSQPKQALSRPSWAPATALVPMDEEGLLGPGGKAAKAADRAAKGGASAADARAAALDTIRAAMLIRNYRIRGHLRANLDPLGIQAAGEHPELEPATYGFAEADMDRPIFIDNMLGLETATLREILQILRRTYCSTIGVEFMHIYHPEQKAWIQERIEGRDKEVSFTNEGKKAILNKLVEGEIFERFCHMKFTGTKRFGLEGGEALIPAMEAIIKRGGQLGLLDIELGMPHRGRLNLLANVMAKPYRAIFTEFKGMAYHPDDFQGSGDVKYHLGVSSDREFDGNKVHLSLAANPSHLEIVNPVCLGKSRAKQTQFGDTERGQVMTVLLHGDAAFAGQGVVAECFALSELRGYRTGGTIHIIVNNQIGFTTNPSYSRSSPYPSDPAKVVQAPIFHVNGDDPEAVTHVAKIATEFRQKFKKDVVIDLFCYRRHGHNETDDPSFTQPIMYRTIATHPTTRQIYAKRLVDEKVLTDDEAEGMVTEFQNLLEGELEASKSFKPNKADWLEGKWSGLEIASGDDRRGTTAVEIETLKKVGTALTTVPDGFNIHKTLTRNVGNRRQMIESGEGIDWATAEALAFGSLQLEGFGVRLSGQDSGRGTFSQRHSVWHDQQTEERYIPLNHIDEKAANYEVIDSLLSEAAVLGYEYGYSLAEPNTLVMWEGQFGDFANGAQVVFDQFISSGEAKWMRMSGLTVLLPHGYEGQGPEHSSARLERYLQLCAEDNMQVANCSTPANYFHILRRQMHRKFRKPLILMTPKSLLRHKLAVSKLLEMGPGSSFHRVLWDDAPPAEDKVKRVILCTGKVYYDLFEERNKREMKDTVILRVEQLYPFPHKALLAEVGRYKNAKTVVWCQEEPRNMGAWTFVEPFVERVMGEAGLKAKRPVYAGRVEAASPATGLMSKHNQQQAKLVDDALTA</sequence>
<keyword evidence="8" id="KW-0786">Thiamine pyrophosphate</keyword>
<comment type="similarity">
    <text evidence="3">Belongs to the alpha-ketoglutarate dehydrogenase family.</text>
</comment>
<comment type="subunit">
    <text evidence="4">Homodimer. Part of the 2-oxoglutarate dehydrogenase (OGDH) complex composed of E1 (2-oxoglutarate dehydrogenase), E2 (dihydrolipoamide succinyltransferase) and E3 (dihydrolipoamide dehydrogenase); the complex contains multiple copies of the three enzymatic components (E1, E2 and E3).</text>
</comment>
<keyword evidence="13" id="KW-1185">Reference proteome</keyword>
<evidence type="ECO:0000256" key="1">
    <source>
        <dbReference type="ARBA" id="ARBA00001964"/>
    </source>
</evidence>
<gene>
    <name evidence="12" type="ORF">ACFOOQ_03655</name>
</gene>
<dbReference type="PANTHER" id="PTHR23152">
    <property type="entry name" value="2-OXOGLUTARATE DEHYDROGENASE"/>
    <property type="match status" value="1"/>
</dbReference>
<name>A0ABV7VAY2_9PROT</name>
<dbReference type="NCBIfam" id="NF008907">
    <property type="entry name" value="PRK12270.1"/>
    <property type="match status" value="1"/>
</dbReference>
<protein>
    <recommendedName>
        <fullName evidence="6">2-oxoglutarate dehydrogenase E1 component</fullName>
        <ecNumber evidence="5">1.2.4.2</ecNumber>
    </recommendedName>
    <alternativeName>
        <fullName evidence="10">Alpha-ketoglutarate dehydrogenase</fullName>
    </alternativeName>
</protein>
<dbReference type="PIRSF" id="PIRSF000157">
    <property type="entry name" value="Oxoglu_dh_E1"/>
    <property type="match status" value="1"/>
</dbReference>
<evidence type="ECO:0000256" key="8">
    <source>
        <dbReference type="ARBA" id="ARBA00023052"/>
    </source>
</evidence>
<evidence type="ECO:0000256" key="4">
    <source>
        <dbReference type="ARBA" id="ARBA00011301"/>
    </source>
</evidence>